<sequence>MPVCPEPSSSAIMPHVREWWTARCQESWDAEILAVLDICSLDAIAGRHGLSRASLVAIAERDPSACSEMIRMMRVLNIDPVEAAAEPQFAEMAERCAGCPSKGQCRNHLADGSAAAHLDDFCANAQQLNTMRATPHLLDRG</sequence>
<dbReference type="EMBL" id="JACIDU010000004">
    <property type="protein sequence ID" value="MBB4102775.1"/>
    <property type="molecule type" value="Genomic_DNA"/>
</dbReference>
<dbReference type="Proteomes" id="UP000584824">
    <property type="component" value="Unassembled WGS sequence"/>
</dbReference>
<reference evidence="2 3" key="1">
    <citation type="submission" date="2020-08" db="EMBL/GenBank/DDBJ databases">
        <title>Genomic Encyclopedia of Type Strains, Phase IV (KMG-IV): sequencing the most valuable type-strain genomes for metagenomic binning, comparative biology and taxonomic classification.</title>
        <authorList>
            <person name="Goeker M."/>
        </authorList>
    </citation>
    <scope>NUCLEOTIDE SEQUENCE [LARGE SCALE GENOMIC DNA]</scope>
    <source>
        <strain evidence="2 3">DSM 26385</strain>
    </source>
</reference>
<comment type="caution">
    <text evidence="2">The sequence shown here is derived from an EMBL/GenBank/DDBJ whole genome shotgun (WGS) entry which is preliminary data.</text>
</comment>
<dbReference type="Pfam" id="PF20056">
    <property type="entry name" value="DUF6455"/>
    <property type="match status" value="1"/>
</dbReference>
<dbReference type="AlphaFoldDB" id="A0A7W6K081"/>
<organism evidence="2 3">
    <name type="scientific">Allorhizobium borbori</name>
    <dbReference type="NCBI Taxonomy" id="485907"/>
    <lineage>
        <taxon>Bacteria</taxon>
        <taxon>Pseudomonadati</taxon>
        <taxon>Pseudomonadota</taxon>
        <taxon>Alphaproteobacteria</taxon>
        <taxon>Hyphomicrobiales</taxon>
        <taxon>Rhizobiaceae</taxon>
        <taxon>Rhizobium/Agrobacterium group</taxon>
        <taxon>Allorhizobium</taxon>
    </lineage>
</organism>
<proteinExistence type="predicted"/>
<dbReference type="RefSeq" id="WP_183790683.1">
    <property type="nucleotide sequence ID" value="NZ_JACIDU010000004.1"/>
</dbReference>
<name>A0A7W6K081_9HYPH</name>
<evidence type="ECO:0000313" key="3">
    <source>
        <dbReference type="Proteomes" id="UP000584824"/>
    </source>
</evidence>
<dbReference type="InterPro" id="IPR045601">
    <property type="entry name" value="DUF6455"/>
</dbReference>
<feature type="domain" description="DUF6455" evidence="1">
    <location>
        <begin position="69"/>
        <end position="133"/>
    </location>
</feature>
<protein>
    <recommendedName>
        <fullName evidence="1">DUF6455 domain-containing protein</fullName>
    </recommendedName>
</protein>
<accession>A0A7W6K081</accession>
<evidence type="ECO:0000259" key="1">
    <source>
        <dbReference type="Pfam" id="PF20056"/>
    </source>
</evidence>
<keyword evidence="3" id="KW-1185">Reference proteome</keyword>
<evidence type="ECO:0000313" key="2">
    <source>
        <dbReference type="EMBL" id="MBB4102775.1"/>
    </source>
</evidence>
<gene>
    <name evidence="2" type="ORF">GGQ66_001318</name>
</gene>